<keyword evidence="1" id="KW-0813">Transport</keyword>
<dbReference type="Proteomes" id="UP000290608">
    <property type="component" value="Unassembled WGS sequence"/>
</dbReference>
<dbReference type="GO" id="GO:0005507">
    <property type="term" value="F:copper ion binding"/>
    <property type="evidence" value="ECO:0007669"/>
    <property type="project" value="InterPro"/>
</dbReference>
<dbReference type="PANTHER" id="PTHR38439">
    <property type="entry name" value="AURACYANIN-B"/>
    <property type="match status" value="1"/>
</dbReference>
<comment type="caution">
    <text evidence="6">The sequence shown here is derived from an EMBL/GenBank/DDBJ whole genome shotgun (WGS) entry which is preliminary data.</text>
</comment>
<protein>
    <submittedName>
        <fullName evidence="6">Azurin</fullName>
    </submittedName>
</protein>
<evidence type="ECO:0000256" key="1">
    <source>
        <dbReference type="ARBA" id="ARBA00022448"/>
    </source>
</evidence>
<dbReference type="PANTHER" id="PTHR38439:SF2">
    <property type="entry name" value="OUTER MEMBRANE PROTEIN H.8"/>
    <property type="match status" value="1"/>
</dbReference>
<dbReference type="RefSeq" id="WP_073096062.1">
    <property type="nucleotide sequence ID" value="NZ_QOVL01000001.1"/>
</dbReference>
<dbReference type="EMBL" id="QOVL01000001">
    <property type="protein sequence ID" value="RXG33129.1"/>
    <property type="molecule type" value="Genomic_DNA"/>
</dbReference>
<dbReference type="InterPro" id="IPR050845">
    <property type="entry name" value="Cu-binding_ET"/>
</dbReference>
<organism evidence="6 7">
    <name type="scientific">Leeuwenhoekiella marinoflava</name>
    <dbReference type="NCBI Taxonomy" id="988"/>
    <lineage>
        <taxon>Bacteria</taxon>
        <taxon>Pseudomonadati</taxon>
        <taxon>Bacteroidota</taxon>
        <taxon>Flavobacteriia</taxon>
        <taxon>Flavobacteriales</taxon>
        <taxon>Flavobacteriaceae</taxon>
        <taxon>Leeuwenhoekiella</taxon>
    </lineage>
</organism>
<proteinExistence type="predicted"/>
<evidence type="ECO:0000256" key="2">
    <source>
        <dbReference type="ARBA" id="ARBA00022723"/>
    </source>
</evidence>
<dbReference type="InterPro" id="IPR000923">
    <property type="entry name" value="BlueCu_1"/>
</dbReference>
<dbReference type="SUPFAM" id="SSF49503">
    <property type="entry name" value="Cupredoxins"/>
    <property type="match status" value="1"/>
</dbReference>
<keyword evidence="4" id="KW-0186">Copper</keyword>
<dbReference type="InterPro" id="IPR028871">
    <property type="entry name" value="BlueCu_1_BS"/>
</dbReference>
<dbReference type="STRING" id="1122159.SAMN02745246_00282"/>
<dbReference type="CDD" id="cd13922">
    <property type="entry name" value="Azurin"/>
    <property type="match status" value="1"/>
</dbReference>
<evidence type="ECO:0000313" key="7">
    <source>
        <dbReference type="Proteomes" id="UP000290608"/>
    </source>
</evidence>
<accession>A0A4Q0PR66</accession>
<dbReference type="PROSITE" id="PS00196">
    <property type="entry name" value="COPPER_BLUE"/>
    <property type="match status" value="1"/>
</dbReference>
<reference evidence="6 7" key="1">
    <citation type="submission" date="2018-07" db="EMBL/GenBank/DDBJ databases">
        <title>Leeuwenhoekiella genomics.</title>
        <authorList>
            <person name="Tahon G."/>
            <person name="Willems A."/>
        </authorList>
    </citation>
    <scope>NUCLEOTIDE SEQUENCE [LARGE SCALE GENOMIC DNA]</scope>
    <source>
        <strain evidence="6 7">LMG 1345</strain>
    </source>
</reference>
<evidence type="ECO:0000313" key="6">
    <source>
        <dbReference type="EMBL" id="RXG33129.1"/>
    </source>
</evidence>
<evidence type="ECO:0000259" key="5">
    <source>
        <dbReference type="Pfam" id="PF00127"/>
    </source>
</evidence>
<dbReference type="InterPro" id="IPR008972">
    <property type="entry name" value="Cupredoxin"/>
</dbReference>
<dbReference type="InterPro" id="IPR014068">
    <property type="entry name" value="Azurin"/>
</dbReference>
<evidence type="ECO:0000256" key="3">
    <source>
        <dbReference type="ARBA" id="ARBA00022982"/>
    </source>
</evidence>
<dbReference type="GO" id="GO:0009055">
    <property type="term" value="F:electron transfer activity"/>
    <property type="evidence" value="ECO:0007669"/>
    <property type="project" value="InterPro"/>
</dbReference>
<sequence>MKTLKITLLFALSLILVNCGDDKKKEEKESVKIGASSSSSSSAKKSDENVTEVVLLATDMMQFDKNEIRVPAGKKVKLTLRHTGKQPVEVMGHNFVLLTMGTEIPAFGAKASAARDNGYIPEDTDAVIVHTKMIGGGQSDTIEFEAPEPGTYDFICSFPGHYSVMKGKFIVE</sequence>
<keyword evidence="3" id="KW-0249">Electron transport</keyword>
<evidence type="ECO:0000256" key="4">
    <source>
        <dbReference type="ARBA" id="ARBA00023008"/>
    </source>
</evidence>
<dbReference type="Pfam" id="PF00127">
    <property type="entry name" value="Copper-bind"/>
    <property type="match status" value="1"/>
</dbReference>
<name>A0A4Q0PR66_9FLAO</name>
<dbReference type="Gene3D" id="2.60.40.420">
    <property type="entry name" value="Cupredoxins - blue copper proteins"/>
    <property type="match status" value="1"/>
</dbReference>
<feature type="domain" description="Blue (type 1) copper" evidence="5">
    <location>
        <begin position="58"/>
        <end position="172"/>
    </location>
</feature>
<gene>
    <name evidence="6" type="ORF">DSL99_224</name>
</gene>
<keyword evidence="2" id="KW-0479">Metal-binding</keyword>
<dbReference type="AlphaFoldDB" id="A0A4Q0PR66"/>